<evidence type="ECO:0000313" key="3">
    <source>
        <dbReference type="Proteomes" id="UP000276603"/>
    </source>
</evidence>
<sequence>MKRKSVTIRAAWIGAGTTIFTTLLVFVFDVSFNSDNSSSNGNSGEQNIETAEGDVINGNKIINETNVLNEKEDFSEDESNFDKVLNSDELNLSGYKINQAIKLNDFSNGLNGALLLLTDERLEGISGDLEFYGHTNTFFPTFETKDVDPLSEERYKQAIIVLVNDRLKILYFEELGRESARIDRIFPYAKKNKPVFLVTVDYSVGWGSYNGPISYFLEINENGINYILDKKGFMISLKSIWLINNRNGKSEILDIDCRPDFDKNSENPDEFHFKLIYSWYFFENNEWKRLRKEKPGCIENDWTISSFDIYEFYDFMDPPENLRKSI</sequence>
<keyword evidence="1" id="KW-0472">Membrane</keyword>
<gene>
    <name evidence="2" type="ORF">D7Z94_18800</name>
</gene>
<evidence type="ECO:0000313" key="2">
    <source>
        <dbReference type="EMBL" id="RKN80275.1"/>
    </source>
</evidence>
<protein>
    <submittedName>
        <fullName evidence="2">Uncharacterized protein</fullName>
    </submittedName>
</protein>
<keyword evidence="1" id="KW-0812">Transmembrane</keyword>
<feature type="transmembrane region" description="Helical" evidence="1">
    <location>
        <begin position="12"/>
        <end position="32"/>
    </location>
</feature>
<dbReference type="AlphaFoldDB" id="A0A3B0C1X0"/>
<name>A0A3B0C1X0_9FLAO</name>
<organism evidence="2 3">
    <name type="scientific">Ulvibacterium marinum</name>
    <dbReference type="NCBI Taxonomy" id="2419782"/>
    <lineage>
        <taxon>Bacteria</taxon>
        <taxon>Pseudomonadati</taxon>
        <taxon>Bacteroidota</taxon>
        <taxon>Flavobacteriia</taxon>
        <taxon>Flavobacteriales</taxon>
        <taxon>Flavobacteriaceae</taxon>
        <taxon>Ulvibacterium</taxon>
    </lineage>
</organism>
<evidence type="ECO:0000256" key="1">
    <source>
        <dbReference type="SAM" id="Phobius"/>
    </source>
</evidence>
<accession>A0A3B0C1X0</accession>
<keyword evidence="3" id="KW-1185">Reference proteome</keyword>
<keyword evidence="1" id="KW-1133">Transmembrane helix</keyword>
<dbReference type="Proteomes" id="UP000276603">
    <property type="component" value="Unassembled WGS sequence"/>
</dbReference>
<reference evidence="2 3" key="1">
    <citation type="submission" date="2018-10" db="EMBL/GenBank/DDBJ databases">
        <title>Ulvibacterium marinum gen. nov., sp. nov., a novel marine bacterium of the family Flavobacteriaceae, isolated from a culture of the green alga Ulva prolifera.</title>
        <authorList>
            <person name="Zhang Z."/>
        </authorList>
    </citation>
    <scope>NUCLEOTIDE SEQUENCE [LARGE SCALE GENOMIC DNA]</scope>
    <source>
        <strain evidence="2 3">CCMM003</strain>
    </source>
</reference>
<dbReference type="EMBL" id="RBCJ01000003">
    <property type="protein sequence ID" value="RKN80275.1"/>
    <property type="molecule type" value="Genomic_DNA"/>
</dbReference>
<dbReference type="OrthoDB" id="6994506at2"/>
<comment type="caution">
    <text evidence="2">The sequence shown here is derived from an EMBL/GenBank/DDBJ whole genome shotgun (WGS) entry which is preliminary data.</text>
</comment>
<dbReference type="RefSeq" id="WP_120713084.1">
    <property type="nucleotide sequence ID" value="NZ_RBCJ01000003.1"/>
</dbReference>
<proteinExistence type="predicted"/>